<evidence type="ECO:0000313" key="3">
    <source>
        <dbReference type="EMBL" id="MBS9525443.1"/>
    </source>
</evidence>
<organism evidence="3 4">
    <name type="scientific">Litoribacter ruber</name>
    <dbReference type="NCBI Taxonomy" id="702568"/>
    <lineage>
        <taxon>Bacteria</taxon>
        <taxon>Pseudomonadati</taxon>
        <taxon>Bacteroidota</taxon>
        <taxon>Cytophagia</taxon>
        <taxon>Cytophagales</taxon>
        <taxon>Cyclobacteriaceae</taxon>
        <taxon>Litoribacter</taxon>
    </lineage>
</organism>
<sequence length="446" mass="49768">MRQLLLIILLLPFTSPAQSFLVKNVNIVTLSAENPILSNQSILVENGKIQSIGSNLEVEADSIIEGAGKYVLPGLAEMHSHIPNAENGDFSFLEDVMWLYLANGVTTIRGMIGHPSHLELKERIKSGQMMGPRIFAAGPSLNGNSVESPQHGRQLVHEQAEAGYDHLKIHPGLSMEKFIAIAETAKEKNIMIGGHVPLDVGLENVILNGFHSVEHLDGYLEAMLPHEDYKNSEKAGPFSMNFSQDADLSKLPELVKLTRENNVAVAPTMTLFEHFFGYLPASELKERAEIKYLPKDQIVKWAEQKQRLEDDGILAEEKVKPFLSLRDQILMELYEADVLILLSSDSPQVFNVPGFATHREIKSMKNAGMKAVDILKSGSKNVAQYFNQDTFGEIVVGKDADFLIVRDNPLEKLETLEELEGLFVGGNYIDRERIQSELDRIEEKNK</sequence>
<dbReference type="EMBL" id="JAHCMY010000012">
    <property type="protein sequence ID" value="MBS9525443.1"/>
    <property type="molecule type" value="Genomic_DNA"/>
</dbReference>
<feature type="signal peptide" evidence="1">
    <location>
        <begin position="1"/>
        <end position="19"/>
    </location>
</feature>
<dbReference type="PANTHER" id="PTHR43135">
    <property type="entry name" value="ALPHA-D-RIBOSE 1-METHYLPHOSPHONATE 5-TRIPHOSPHATE DIPHOSPHATASE"/>
    <property type="match status" value="1"/>
</dbReference>
<dbReference type="SUPFAM" id="SSF51556">
    <property type="entry name" value="Metallo-dependent hydrolases"/>
    <property type="match status" value="1"/>
</dbReference>
<protein>
    <submittedName>
        <fullName evidence="3">Amidohydrolase family protein</fullName>
    </submittedName>
</protein>
<keyword evidence="1" id="KW-0732">Signal</keyword>
<dbReference type="Gene3D" id="2.30.40.10">
    <property type="entry name" value="Urease, subunit C, domain 1"/>
    <property type="match status" value="1"/>
</dbReference>
<feature type="domain" description="Amidohydrolase-related" evidence="2">
    <location>
        <begin position="70"/>
        <end position="426"/>
    </location>
</feature>
<dbReference type="Proteomes" id="UP001319104">
    <property type="component" value="Unassembled WGS sequence"/>
</dbReference>
<evidence type="ECO:0000256" key="1">
    <source>
        <dbReference type="SAM" id="SignalP"/>
    </source>
</evidence>
<dbReference type="InterPro" id="IPR051781">
    <property type="entry name" value="Metallo-dep_Hydrolase"/>
</dbReference>
<dbReference type="InterPro" id="IPR006680">
    <property type="entry name" value="Amidohydro-rel"/>
</dbReference>
<name>A0AAP2G690_9BACT</name>
<dbReference type="Gene3D" id="1.20.58.520">
    <property type="entry name" value="Amidohydrolase"/>
    <property type="match status" value="1"/>
</dbReference>
<dbReference type="Gene3D" id="3.40.50.10910">
    <property type="entry name" value="Amidohydrolase"/>
    <property type="match status" value="1"/>
</dbReference>
<dbReference type="InterPro" id="IPR011059">
    <property type="entry name" value="Metal-dep_hydrolase_composite"/>
</dbReference>
<dbReference type="AlphaFoldDB" id="A0AAP2G690"/>
<accession>A0AAP2G690</accession>
<feature type="chain" id="PRO_5042919658" evidence="1">
    <location>
        <begin position="20"/>
        <end position="446"/>
    </location>
</feature>
<dbReference type="GO" id="GO:0016810">
    <property type="term" value="F:hydrolase activity, acting on carbon-nitrogen (but not peptide) bonds"/>
    <property type="evidence" value="ECO:0007669"/>
    <property type="project" value="InterPro"/>
</dbReference>
<dbReference type="InterPro" id="IPR032466">
    <property type="entry name" value="Metal_Hydrolase"/>
</dbReference>
<dbReference type="Pfam" id="PF01979">
    <property type="entry name" value="Amidohydro_1"/>
    <property type="match status" value="1"/>
</dbReference>
<evidence type="ECO:0000313" key="4">
    <source>
        <dbReference type="Proteomes" id="UP001319104"/>
    </source>
</evidence>
<dbReference type="Gene3D" id="3.30.110.90">
    <property type="entry name" value="Amidohydrolase"/>
    <property type="match status" value="1"/>
</dbReference>
<dbReference type="PANTHER" id="PTHR43135:SF3">
    <property type="entry name" value="ALPHA-D-RIBOSE 1-METHYLPHOSPHONATE 5-TRIPHOSPHATE DIPHOSPHATASE"/>
    <property type="match status" value="1"/>
</dbReference>
<proteinExistence type="predicted"/>
<gene>
    <name evidence="3" type="ORF">KI659_15610</name>
</gene>
<reference evidence="3 4" key="1">
    <citation type="submission" date="2021-05" db="EMBL/GenBank/DDBJ databases">
        <authorList>
            <person name="Zhang Z.D."/>
            <person name="Osman G."/>
        </authorList>
    </citation>
    <scope>NUCLEOTIDE SEQUENCE [LARGE SCALE GENOMIC DNA]</scope>
    <source>
        <strain evidence="3 4">KCTC 32217</strain>
    </source>
</reference>
<dbReference type="RefSeq" id="WP_213946303.1">
    <property type="nucleotide sequence ID" value="NZ_JAHCMY010000012.1"/>
</dbReference>
<evidence type="ECO:0000259" key="2">
    <source>
        <dbReference type="Pfam" id="PF01979"/>
    </source>
</evidence>
<keyword evidence="4" id="KW-1185">Reference proteome</keyword>
<comment type="caution">
    <text evidence="3">The sequence shown here is derived from an EMBL/GenBank/DDBJ whole genome shotgun (WGS) entry which is preliminary data.</text>
</comment>
<dbReference type="SUPFAM" id="SSF51338">
    <property type="entry name" value="Composite domain of metallo-dependent hydrolases"/>
    <property type="match status" value="1"/>
</dbReference>